<evidence type="ECO:0000313" key="3">
    <source>
        <dbReference type="Proteomes" id="UP000188318"/>
    </source>
</evidence>
<dbReference type="InterPro" id="IPR020843">
    <property type="entry name" value="ER"/>
</dbReference>
<dbReference type="PANTHER" id="PTHR44013:SF5">
    <property type="entry name" value="OXIDOREDUCTASE, PUTATIVE (AFU_ORTHOLOGUE AFUA_5G01290)-RELATED"/>
    <property type="match status" value="1"/>
</dbReference>
<dbReference type="OMA" id="TSWQALK"/>
<dbReference type="AlphaFoldDB" id="A0A1R3R8Y2"/>
<dbReference type="Gene3D" id="3.90.180.10">
    <property type="entry name" value="Medium-chain alcohol dehydrogenases, catalytic domain"/>
    <property type="match status" value="1"/>
</dbReference>
<evidence type="ECO:0000313" key="2">
    <source>
        <dbReference type="EMBL" id="OOF90927.1"/>
    </source>
</evidence>
<sequence length="339" mass="36662">MPPRTARTLIQPTAESNTKDLTLISHVIPTPNPTSNEHLINVHACSPCAGELLWPRNFPPPQSRDLIPCPDVSGTVVSAPSDSPFQPGAEVYARTNYSRPGNARSYTIATTDEIALKPRGLSWVEAAAVPVSAETAWQILFIHAGIVPTEGEMDISKAQSAWKGKRVLVTAASGGVGMWVVQVAARVLGVEVVGTCGPDNVELVRSMGAKEVIDYRTTDLKAWVEEDTGRKVDVVVDCVGGRALQDAWWAVKEGGTVLSIVQPPTRACPWSETGGVRDVFFVMQPSGKQLGMITELIEERKCRGMVDSVWPLERFRAAFGRLETGHTCGKIVLDLALNQ</sequence>
<dbReference type="GO" id="GO:0016491">
    <property type="term" value="F:oxidoreductase activity"/>
    <property type="evidence" value="ECO:0007669"/>
    <property type="project" value="InterPro"/>
</dbReference>
<dbReference type="InterPro" id="IPR052733">
    <property type="entry name" value="Chloroplast_QOR"/>
</dbReference>
<dbReference type="Pfam" id="PF13602">
    <property type="entry name" value="ADH_zinc_N_2"/>
    <property type="match status" value="1"/>
</dbReference>
<name>A0A1R3R8Y2_ASPC5</name>
<accession>A0A1R3R8Y2</accession>
<dbReference type="CDD" id="cd05289">
    <property type="entry name" value="MDR_like_2"/>
    <property type="match status" value="1"/>
</dbReference>
<organism evidence="2 3">
    <name type="scientific">Aspergillus carbonarius (strain ITEM 5010)</name>
    <dbReference type="NCBI Taxonomy" id="602072"/>
    <lineage>
        <taxon>Eukaryota</taxon>
        <taxon>Fungi</taxon>
        <taxon>Dikarya</taxon>
        <taxon>Ascomycota</taxon>
        <taxon>Pezizomycotina</taxon>
        <taxon>Eurotiomycetes</taxon>
        <taxon>Eurotiomycetidae</taxon>
        <taxon>Eurotiales</taxon>
        <taxon>Aspergillaceae</taxon>
        <taxon>Aspergillus</taxon>
        <taxon>Aspergillus subgen. Circumdati</taxon>
    </lineage>
</organism>
<evidence type="ECO:0000259" key="1">
    <source>
        <dbReference type="SMART" id="SM00829"/>
    </source>
</evidence>
<dbReference type="SUPFAM" id="SSF51735">
    <property type="entry name" value="NAD(P)-binding Rossmann-fold domains"/>
    <property type="match status" value="1"/>
</dbReference>
<dbReference type="Gene3D" id="3.40.50.720">
    <property type="entry name" value="NAD(P)-binding Rossmann-like Domain"/>
    <property type="match status" value="1"/>
</dbReference>
<dbReference type="SUPFAM" id="SSF50129">
    <property type="entry name" value="GroES-like"/>
    <property type="match status" value="1"/>
</dbReference>
<dbReference type="InterPro" id="IPR036291">
    <property type="entry name" value="NAD(P)-bd_dom_sf"/>
</dbReference>
<dbReference type="OrthoDB" id="3509362at2759"/>
<gene>
    <name evidence="2" type="ORF">ASPCADRAFT_58189</name>
</gene>
<feature type="domain" description="Enoyl reductase (ER)" evidence="1">
    <location>
        <begin position="16"/>
        <end position="333"/>
    </location>
</feature>
<dbReference type="VEuPathDB" id="FungiDB:ASPCADRAFT_58189"/>
<dbReference type="EMBL" id="KV907513">
    <property type="protein sequence ID" value="OOF90927.1"/>
    <property type="molecule type" value="Genomic_DNA"/>
</dbReference>
<reference evidence="3" key="1">
    <citation type="journal article" date="2017" name="Genome Biol.">
        <title>Comparative genomics reveals high biological diversity and specific adaptations in the industrially and medically important fungal genus Aspergillus.</title>
        <authorList>
            <person name="de Vries R.P."/>
            <person name="Riley R."/>
            <person name="Wiebenga A."/>
            <person name="Aguilar-Osorio G."/>
            <person name="Amillis S."/>
            <person name="Uchima C.A."/>
            <person name="Anderluh G."/>
            <person name="Asadollahi M."/>
            <person name="Askin M."/>
            <person name="Barry K."/>
            <person name="Battaglia E."/>
            <person name="Bayram O."/>
            <person name="Benocci T."/>
            <person name="Braus-Stromeyer S.A."/>
            <person name="Caldana C."/>
            <person name="Canovas D."/>
            <person name="Cerqueira G.C."/>
            <person name="Chen F."/>
            <person name="Chen W."/>
            <person name="Choi C."/>
            <person name="Clum A."/>
            <person name="Dos Santos R.A."/>
            <person name="Damasio A.R."/>
            <person name="Diallinas G."/>
            <person name="Emri T."/>
            <person name="Fekete E."/>
            <person name="Flipphi M."/>
            <person name="Freyberg S."/>
            <person name="Gallo A."/>
            <person name="Gournas C."/>
            <person name="Habgood R."/>
            <person name="Hainaut M."/>
            <person name="Harispe M.L."/>
            <person name="Henrissat B."/>
            <person name="Hilden K.S."/>
            <person name="Hope R."/>
            <person name="Hossain A."/>
            <person name="Karabika E."/>
            <person name="Karaffa L."/>
            <person name="Karanyi Z."/>
            <person name="Krasevec N."/>
            <person name="Kuo A."/>
            <person name="Kusch H."/>
            <person name="LaButti K."/>
            <person name="Lagendijk E.L."/>
            <person name="Lapidus A."/>
            <person name="Levasseur A."/>
            <person name="Lindquist E."/>
            <person name="Lipzen A."/>
            <person name="Logrieco A.F."/>
            <person name="MacCabe A."/>
            <person name="Maekelae M.R."/>
            <person name="Malavazi I."/>
            <person name="Melin P."/>
            <person name="Meyer V."/>
            <person name="Mielnichuk N."/>
            <person name="Miskei M."/>
            <person name="Molnar A.P."/>
            <person name="Mule G."/>
            <person name="Ngan C.Y."/>
            <person name="Orejas M."/>
            <person name="Orosz E."/>
            <person name="Ouedraogo J.P."/>
            <person name="Overkamp K.M."/>
            <person name="Park H.-S."/>
            <person name="Perrone G."/>
            <person name="Piumi F."/>
            <person name="Punt P.J."/>
            <person name="Ram A.F."/>
            <person name="Ramon A."/>
            <person name="Rauscher S."/>
            <person name="Record E."/>
            <person name="Riano-Pachon D.M."/>
            <person name="Robert V."/>
            <person name="Roehrig J."/>
            <person name="Ruller R."/>
            <person name="Salamov A."/>
            <person name="Salih N.S."/>
            <person name="Samson R.A."/>
            <person name="Sandor E."/>
            <person name="Sanguinetti M."/>
            <person name="Schuetze T."/>
            <person name="Sepcic K."/>
            <person name="Shelest E."/>
            <person name="Sherlock G."/>
            <person name="Sophianopoulou V."/>
            <person name="Squina F.M."/>
            <person name="Sun H."/>
            <person name="Susca A."/>
            <person name="Todd R.B."/>
            <person name="Tsang A."/>
            <person name="Unkles S.E."/>
            <person name="van de Wiele N."/>
            <person name="van Rossen-Uffink D."/>
            <person name="Oliveira J.V."/>
            <person name="Vesth T.C."/>
            <person name="Visser J."/>
            <person name="Yu J.-H."/>
            <person name="Zhou M."/>
            <person name="Andersen M.R."/>
            <person name="Archer D.B."/>
            <person name="Baker S.E."/>
            <person name="Benoit I."/>
            <person name="Brakhage A.A."/>
            <person name="Braus G.H."/>
            <person name="Fischer R."/>
            <person name="Frisvad J.C."/>
            <person name="Goldman G.H."/>
            <person name="Houbraken J."/>
            <person name="Oakley B."/>
            <person name="Pocsi I."/>
            <person name="Scazzocchio C."/>
            <person name="Seiboth B."/>
            <person name="vanKuyk P.A."/>
            <person name="Wortman J."/>
            <person name="Dyer P.S."/>
            <person name="Grigoriev I.V."/>
        </authorList>
    </citation>
    <scope>NUCLEOTIDE SEQUENCE [LARGE SCALE GENOMIC DNA]</scope>
    <source>
        <strain evidence="3">ITEM 5010</strain>
    </source>
</reference>
<dbReference type="STRING" id="602072.A0A1R3R8Y2"/>
<dbReference type="PANTHER" id="PTHR44013">
    <property type="entry name" value="ZINC-TYPE ALCOHOL DEHYDROGENASE-LIKE PROTEIN C16A3.02C"/>
    <property type="match status" value="1"/>
</dbReference>
<dbReference type="InterPro" id="IPR011032">
    <property type="entry name" value="GroES-like_sf"/>
</dbReference>
<dbReference type="SMART" id="SM00829">
    <property type="entry name" value="PKS_ER"/>
    <property type="match status" value="1"/>
</dbReference>
<dbReference type="Proteomes" id="UP000188318">
    <property type="component" value="Unassembled WGS sequence"/>
</dbReference>
<protein>
    <recommendedName>
        <fullName evidence="1">Enoyl reductase (ER) domain-containing protein</fullName>
    </recommendedName>
</protein>
<keyword evidence="3" id="KW-1185">Reference proteome</keyword>
<proteinExistence type="predicted"/>